<comment type="caution">
    <text evidence="2">The sequence shown here is derived from an EMBL/GenBank/DDBJ whole genome shotgun (WGS) entry which is preliminary data.</text>
</comment>
<feature type="transmembrane region" description="Helical" evidence="1">
    <location>
        <begin position="29"/>
        <end position="55"/>
    </location>
</feature>
<keyword evidence="3" id="KW-1185">Reference proteome</keyword>
<proteinExistence type="predicted"/>
<evidence type="ECO:0000313" key="2">
    <source>
        <dbReference type="EMBL" id="GGA57183.1"/>
    </source>
</evidence>
<gene>
    <name evidence="2" type="ORF">GCM10007416_33010</name>
</gene>
<organism evidence="2 3">
    <name type="scientific">Kroppenstedtia guangzhouensis</name>
    <dbReference type="NCBI Taxonomy" id="1274356"/>
    <lineage>
        <taxon>Bacteria</taxon>
        <taxon>Bacillati</taxon>
        <taxon>Bacillota</taxon>
        <taxon>Bacilli</taxon>
        <taxon>Bacillales</taxon>
        <taxon>Thermoactinomycetaceae</taxon>
        <taxon>Kroppenstedtia</taxon>
    </lineage>
</organism>
<keyword evidence="1" id="KW-0812">Transmembrane</keyword>
<evidence type="ECO:0000313" key="3">
    <source>
        <dbReference type="Proteomes" id="UP000617979"/>
    </source>
</evidence>
<name>A0ABQ1H4B9_9BACL</name>
<dbReference type="RefSeq" id="WP_188433613.1">
    <property type="nucleotide sequence ID" value="NZ_BMEX01000023.1"/>
</dbReference>
<keyword evidence="1" id="KW-0472">Membrane</keyword>
<dbReference type="Proteomes" id="UP000617979">
    <property type="component" value="Unassembled WGS sequence"/>
</dbReference>
<accession>A0ABQ1H4B9</accession>
<dbReference type="PANTHER" id="PTHR43299:SF1">
    <property type="entry name" value="UPF0718 PROTEIN YRAQ"/>
    <property type="match status" value="1"/>
</dbReference>
<reference evidence="3" key="1">
    <citation type="journal article" date="2019" name="Int. J. Syst. Evol. Microbiol.">
        <title>The Global Catalogue of Microorganisms (GCM) 10K type strain sequencing project: providing services to taxonomists for standard genome sequencing and annotation.</title>
        <authorList>
            <consortium name="The Broad Institute Genomics Platform"/>
            <consortium name="The Broad Institute Genome Sequencing Center for Infectious Disease"/>
            <person name="Wu L."/>
            <person name="Ma J."/>
        </authorList>
    </citation>
    <scope>NUCLEOTIDE SEQUENCE [LARGE SCALE GENOMIC DNA]</scope>
    <source>
        <strain evidence="3">CGMCC 1.12404</strain>
    </source>
</reference>
<dbReference type="PANTHER" id="PTHR43299">
    <property type="entry name" value="UPF0718 PROTEIN YRAQ"/>
    <property type="match status" value="1"/>
</dbReference>
<dbReference type="EMBL" id="BMEX01000023">
    <property type="protein sequence ID" value="GGA57183.1"/>
    <property type="molecule type" value="Genomic_DNA"/>
</dbReference>
<keyword evidence="1" id="KW-1133">Transmembrane helix</keyword>
<protein>
    <submittedName>
        <fullName evidence="2">Uncharacterized protein</fullName>
    </submittedName>
</protein>
<sequence length="60" mass="5999">MTIIGFALAGMLFAIPTAGEIPIAQTFMAAGLGVGPAAALIFTLPVISLPSALMVSRALL</sequence>
<evidence type="ECO:0000256" key="1">
    <source>
        <dbReference type="SAM" id="Phobius"/>
    </source>
</evidence>